<dbReference type="PROSITE" id="PS01062">
    <property type="entry name" value="HMG_COA_LYASE"/>
    <property type="match status" value="1"/>
</dbReference>
<dbReference type="RefSeq" id="WP_155439367.1">
    <property type="nucleotide sequence ID" value="NZ_WNLA01000007.1"/>
</dbReference>
<comment type="similarity">
    <text evidence="2">Belongs to the HMG-CoA lyase family.</text>
</comment>
<dbReference type="SUPFAM" id="SSF51569">
    <property type="entry name" value="Aldolase"/>
    <property type="match status" value="1"/>
</dbReference>
<feature type="domain" description="Pyruvate carboxyltransferase" evidence="7">
    <location>
        <begin position="8"/>
        <end position="275"/>
    </location>
</feature>
<dbReference type="AlphaFoldDB" id="A0A6L6PZJ1"/>
<dbReference type="GO" id="GO:0006552">
    <property type="term" value="P:L-leucine catabolic process"/>
    <property type="evidence" value="ECO:0007669"/>
    <property type="project" value="TreeGrafter"/>
</dbReference>
<dbReference type="EMBL" id="WNLA01000007">
    <property type="protein sequence ID" value="MTW02977.1"/>
    <property type="molecule type" value="Genomic_DNA"/>
</dbReference>
<name>A0A6L6PZJ1_9BURK</name>
<evidence type="ECO:0000256" key="5">
    <source>
        <dbReference type="ARBA" id="ARBA00023239"/>
    </source>
</evidence>
<keyword evidence="5 8" id="KW-0456">Lyase</keyword>
<dbReference type="NCBIfam" id="NF004283">
    <property type="entry name" value="PRK05692.1"/>
    <property type="match status" value="1"/>
</dbReference>
<keyword evidence="9" id="KW-1185">Reference proteome</keyword>
<protein>
    <recommendedName>
        <fullName evidence="3">hydroxymethylglutaryl-CoA lyase</fullName>
        <ecNumber evidence="3">4.1.3.4</ecNumber>
    </recommendedName>
</protein>
<evidence type="ECO:0000313" key="8">
    <source>
        <dbReference type="EMBL" id="MTW02977.1"/>
    </source>
</evidence>
<dbReference type="Proteomes" id="UP000484015">
    <property type="component" value="Unassembled WGS sequence"/>
</dbReference>
<dbReference type="InterPro" id="IPR000891">
    <property type="entry name" value="PYR_CT"/>
</dbReference>
<dbReference type="UniPathway" id="UPA00896">
    <property type="reaction ID" value="UER00863"/>
</dbReference>
<proteinExistence type="inferred from homology"/>
<dbReference type="Gene3D" id="3.20.20.70">
    <property type="entry name" value="Aldolase class I"/>
    <property type="match status" value="1"/>
</dbReference>
<reference evidence="8 9" key="1">
    <citation type="submission" date="2019-11" db="EMBL/GenBank/DDBJ databases">
        <title>Type strains purchased from KCTC, JCM and DSMZ.</title>
        <authorList>
            <person name="Lu H."/>
        </authorList>
    </citation>
    <scope>NUCLEOTIDE SEQUENCE [LARGE SCALE GENOMIC DNA]</scope>
    <source>
        <strain evidence="8 9">KCTC 42409</strain>
    </source>
</reference>
<dbReference type="InterPro" id="IPR043594">
    <property type="entry name" value="HMGL"/>
</dbReference>
<dbReference type="FunFam" id="3.20.20.70:FF:000071">
    <property type="entry name" value="Hydroxymethylglutaryl-CoA lyase"/>
    <property type="match status" value="1"/>
</dbReference>
<dbReference type="PANTHER" id="PTHR42738:SF7">
    <property type="entry name" value="HYDROXYMETHYLGLUTARYL-COA LYASE"/>
    <property type="match status" value="1"/>
</dbReference>
<dbReference type="GO" id="GO:0046872">
    <property type="term" value="F:metal ion binding"/>
    <property type="evidence" value="ECO:0007669"/>
    <property type="project" value="UniProtKB-KW"/>
</dbReference>
<evidence type="ECO:0000313" key="9">
    <source>
        <dbReference type="Proteomes" id="UP000484015"/>
    </source>
</evidence>
<evidence type="ECO:0000256" key="1">
    <source>
        <dbReference type="ARBA" id="ARBA00005143"/>
    </source>
</evidence>
<evidence type="ECO:0000259" key="7">
    <source>
        <dbReference type="PROSITE" id="PS50991"/>
    </source>
</evidence>
<accession>A0A6L6PZJ1</accession>
<comment type="pathway">
    <text evidence="1">Metabolic intermediate metabolism; (S)-3-hydroxy-3-methylglutaryl-CoA degradation; acetoacetate from (S)-3-hydroxy-3-methylglutaryl-CoA: step 1/1.</text>
</comment>
<comment type="caution">
    <text evidence="8">The sequence shown here is derived from an EMBL/GenBank/DDBJ whole genome shotgun (WGS) entry which is preliminary data.</text>
</comment>
<dbReference type="EC" id="4.1.3.4" evidence="3"/>
<evidence type="ECO:0000256" key="4">
    <source>
        <dbReference type="ARBA" id="ARBA00022723"/>
    </source>
</evidence>
<evidence type="ECO:0000256" key="6">
    <source>
        <dbReference type="ARBA" id="ARBA00049877"/>
    </source>
</evidence>
<sequence length="303" mass="31828">MNALPKKVKIVEVGPRDGLQNEKETISADVKIELVNRLSSAGFANIEAASFVSPKWVPQMATSAEVMERITRRAGAIYSALTPNMKGLEGALAAKADEVVIFGSASEAFSQKNINCSIEESIARFVDVAKAAKDHGLRLRGSISCSFGCPYQGDVPLDAVADVVGRMRDLGCDEIDIADTIGVATPRKTQAVMERAASVFRLDGISGHFHDTYGQALANIYASLEVGVSIFHSSVAGLGGCPYAKGATGNVATEDVLYMMNGLGIETGIDLDIVVDAGQYISGILNRKGSSRAGNAIAAKRAG</sequence>
<dbReference type="Pfam" id="PF00682">
    <property type="entry name" value="HMGL-like"/>
    <property type="match status" value="1"/>
</dbReference>
<dbReference type="GO" id="GO:0004419">
    <property type="term" value="F:hydroxymethylglutaryl-CoA lyase activity"/>
    <property type="evidence" value="ECO:0007669"/>
    <property type="project" value="UniProtKB-EC"/>
</dbReference>
<dbReference type="GO" id="GO:0046951">
    <property type="term" value="P:ketone body biosynthetic process"/>
    <property type="evidence" value="ECO:0007669"/>
    <property type="project" value="TreeGrafter"/>
</dbReference>
<dbReference type="InterPro" id="IPR013785">
    <property type="entry name" value="Aldolase_TIM"/>
</dbReference>
<gene>
    <name evidence="8" type="ORF">GM668_12875</name>
</gene>
<dbReference type="OrthoDB" id="9784013at2"/>
<comment type="catalytic activity">
    <reaction evidence="6">
        <text>(3S)-3-hydroxy-3-methylglutaryl-CoA = acetoacetate + acetyl-CoA</text>
        <dbReference type="Rhea" id="RHEA:24404"/>
        <dbReference type="ChEBI" id="CHEBI:13705"/>
        <dbReference type="ChEBI" id="CHEBI:43074"/>
        <dbReference type="ChEBI" id="CHEBI:57288"/>
        <dbReference type="EC" id="4.1.3.4"/>
    </reaction>
</comment>
<organism evidence="8 9">
    <name type="scientific">Pseudoduganella ginsengisoli</name>
    <dbReference type="NCBI Taxonomy" id="1462440"/>
    <lineage>
        <taxon>Bacteria</taxon>
        <taxon>Pseudomonadati</taxon>
        <taxon>Pseudomonadota</taxon>
        <taxon>Betaproteobacteria</taxon>
        <taxon>Burkholderiales</taxon>
        <taxon>Oxalobacteraceae</taxon>
        <taxon>Telluria group</taxon>
        <taxon>Pseudoduganella</taxon>
    </lineage>
</organism>
<keyword evidence="4" id="KW-0479">Metal-binding</keyword>
<dbReference type="PANTHER" id="PTHR42738">
    <property type="entry name" value="HYDROXYMETHYLGLUTARYL-COA LYASE"/>
    <property type="match status" value="1"/>
</dbReference>
<evidence type="ECO:0000256" key="2">
    <source>
        <dbReference type="ARBA" id="ARBA00009405"/>
    </source>
</evidence>
<dbReference type="CDD" id="cd07938">
    <property type="entry name" value="DRE_TIM_HMGL"/>
    <property type="match status" value="1"/>
</dbReference>
<dbReference type="InterPro" id="IPR000138">
    <property type="entry name" value="HMG_CoA_lyase_AS"/>
</dbReference>
<dbReference type="PROSITE" id="PS50991">
    <property type="entry name" value="PYR_CT"/>
    <property type="match status" value="1"/>
</dbReference>
<evidence type="ECO:0000256" key="3">
    <source>
        <dbReference type="ARBA" id="ARBA00012910"/>
    </source>
</evidence>